<organism evidence="1 2">
    <name type="scientific">Plakobranchus ocellatus</name>
    <dbReference type="NCBI Taxonomy" id="259542"/>
    <lineage>
        <taxon>Eukaryota</taxon>
        <taxon>Metazoa</taxon>
        <taxon>Spiralia</taxon>
        <taxon>Lophotrochozoa</taxon>
        <taxon>Mollusca</taxon>
        <taxon>Gastropoda</taxon>
        <taxon>Heterobranchia</taxon>
        <taxon>Euthyneura</taxon>
        <taxon>Panpulmonata</taxon>
        <taxon>Sacoglossa</taxon>
        <taxon>Placobranchoidea</taxon>
        <taxon>Plakobranchidae</taxon>
        <taxon>Plakobranchus</taxon>
    </lineage>
</organism>
<dbReference type="AlphaFoldDB" id="A0AAV4A3B1"/>
<dbReference type="Proteomes" id="UP000735302">
    <property type="component" value="Unassembled WGS sequence"/>
</dbReference>
<accession>A0AAV4A3B1</accession>
<evidence type="ECO:0000313" key="1">
    <source>
        <dbReference type="EMBL" id="GFO01367.1"/>
    </source>
</evidence>
<proteinExistence type="predicted"/>
<name>A0AAV4A3B1_9GAST</name>
<dbReference type="EMBL" id="BLXT01003273">
    <property type="protein sequence ID" value="GFO01367.1"/>
    <property type="molecule type" value="Genomic_DNA"/>
</dbReference>
<reference evidence="1 2" key="1">
    <citation type="journal article" date="2021" name="Elife">
        <title>Chloroplast acquisition without the gene transfer in kleptoplastic sea slugs, Plakobranchus ocellatus.</title>
        <authorList>
            <person name="Maeda T."/>
            <person name="Takahashi S."/>
            <person name="Yoshida T."/>
            <person name="Shimamura S."/>
            <person name="Takaki Y."/>
            <person name="Nagai Y."/>
            <person name="Toyoda A."/>
            <person name="Suzuki Y."/>
            <person name="Arimoto A."/>
            <person name="Ishii H."/>
            <person name="Satoh N."/>
            <person name="Nishiyama T."/>
            <person name="Hasebe M."/>
            <person name="Maruyama T."/>
            <person name="Minagawa J."/>
            <person name="Obokata J."/>
            <person name="Shigenobu S."/>
        </authorList>
    </citation>
    <scope>NUCLEOTIDE SEQUENCE [LARGE SCALE GENOMIC DNA]</scope>
</reference>
<sequence>MVECLRPERLENQCVHETPNRGYGQVMVWGAITTDHRTALMHLTAGQRRSPSCKLTLEGQHIGVIHPWLAVSPDINPIELVWNFLSRHIQEMNPAPQNRARLIQSLTNTWNAIPQDQISQDCHLNEAQMPGCHCCRRRSHTMLVLPNFSPLPETLLI</sequence>
<dbReference type="Gene3D" id="3.30.420.10">
    <property type="entry name" value="Ribonuclease H-like superfamily/Ribonuclease H"/>
    <property type="match status" value="1"/>
</dbReference>
<comment type="caution">
    <text evidence="1">The sequence shown here is derived from an EMBL/GenBank/DDBJ whole genome shotgun (WGS) entry which is preliminary data.</text>
</comment>
<gene>
    <name evidence="1" type="ORF">PoB_002787200</name>
</gene>
<evidence type="ECO:0000313" key="2">
    <source>
        <dbReference type="Proteomes" id="UP000735302"/>
    </source>
</evidence>
<protein>
    <submittedName>
        <fullName evidence="1">Transposable element tcb1 transposase</fullName>
    </submittedName>
</protein>
<dbReference type="InterPro" id="IPR036397">
    <property type="entry name" value="RNaseH_sf"/>
</dbReference>
<keyword evidence="2" id="KW-1185">Reference proteome</keyword>
<dbReference type="GO" id="GO:0003676">
    <property type="term" value="F:nucleic acid binding"/>
    <property type="evidence" value="ECO:0007669"/>
    <property type="project" value="InterPro"/>
</dbReference>